<organism evidence="2 3">
    <name type="scientific">Caerostris extrusa</name>
    <name type="common">Bark spider</name>
    <name type="synonym">Caerostris bankana</name>
    <dbReference type="NCBI Taxonomy" id="172846"/>
    <lineage>
        <taxon>Eukaryota</taxon>
        <taxon>Metazoa</taxon>
        <taxon>Ecdysozoa</taxon>
        <taxon>Arthropoda</taxon>
        <taxon>Chelicerata</taxon>
        <taxon>Arachnida</taxon>
        <taxon>Araneae</taxon>
        <taxon>Araneomorphae</taxon>
        <taxon>Entelegynae</taxon>
        <taxon>Araneoidea</taxon>
        <taxon>Araneidae</taxon>
        <taxon>Caerostris</taxon>
    </lineage>
</organism>
<keyword evidence="3" id="KW-1185">Reference proteome</keyword>
<comment type="caution">
    <text evidence="2">The sequence shown here is derived from an EMBL/GenBank/DDBJ whole genome shotgun (WGS) entry which is preliminary data.</text>
</comment>
<feature type="region of interest" description="Disordered" evidence="1">
    <location>
        <begin position="1"/>
        <end position="38"/>
    </location>
</feature>
<reference evidence="2 3" key="1">
    <citation type="submission" date="2021-06" db="EMBL/GenBank/DDBJ databases">
        <title>Caerostris extrusa draft genome.</title>
        <authorList>
            <person name="Kono N."/>
            <person name="Arakawa K."/>
        </authorList>
    </citation>
    <scope>NUCLEOTIDE SEQUENCE [LARGE SCALE GENOMIC DNA]</scope>
</reference>
<accession>A0AAV4ST41</accession>
<dbReference type="AlphaFoldDB" id="A0AAV4ST41"/>
<proteinExistence type="predicted"/>
<dbReference type="Proteomes" id="UP001054945">
    <property type="component" value="Unassembled WGS sequence"/>
</dbReference>
<evidence type="ECO:0000313" key="3">
    <source>
        <dbReference type="Proteomes" id="UP001054945"/>
    </source>
</evidence>
<evidence type="ECO:0000313" key="2">
    <source>
        <dbReference type="EMBL" id="GIY36434.1"/>
    </source>
</evidence>
<dbReference type="EMBL" id="BPLR01010048">
    <property type="protein sequence ID" value="GIY36434.1"/>
    <property type="molecule type" value="Genomic_DNA"/>
</dbReference>
<protein>
    <submittedName>
        <fullName evidence="2">Uncharacterized protein</fullName>
    </submittedName>
</protein>
<gene>
    <name evidence="2" type="ORF">CEXT_793491</name>
</gene>
<name>A0AAV4ST41_CAEEX</name>
<feature type="compositionally biased region" description="Basic and acidic residues" evidence="1">
    <location>
        <begin position="27"/>
        <end position="36"/>
    </location>
</feature>
<evidence type="ECO:0000256" key="1">
    <source>
        <dbReference type="SAM" id="MobiDB-lite"/>
    </source>
</evidence>
<sequence length="94" mass="10961">MENKSPDGDFALFGHTKTIPHQSGQQKRQDTPFENKHPRRGWWVGVVHPRNRREVLSRLTGEDNRVTFRHGAECLWAKANEMFEFSRLVDSPTC</sequence>